<evidence type="ECO:0000259" key="5">
    <source>
        <dbReference type="Pfam" id="PF00891"/>
    </source>
</evidence>
<keyword evidence="2 7" id="KW-0808">Transferase</keyword>
<keyword evidence="8" id="KW-1185">Reference proteome</keyword>
<dbReference type="CDD" id="cd02440">
    <property type="entry name" value="AdoMet_MTases"/>
    <property type="match status" value="1"/>
</dbReference>
<evidence type="ECO:0000256" key="1">
    <source>
        <dbReference type="ARBA" id="ARBA00022603"/>
    </source>
</evidence>
<evidence type="ECO:0000313" key="8">
    <source>
        <dbReference type="Proteomes" id="UP000238362"/>
    </source>
</evidence>
<evidence type="ECO:0000256" key="2">
    <source>
        <dbReference type="ARBA" id="ARBA00022679"/>
    </source>
</evidence>
<feature type="active site" description="Proton acceptor" evidence="4">
    <location>
        <position position="263"/>
    </location>
</feature>
<dbReference type="PANTHER" id="PTHR43712">
    <property type="entry name" value="PUTATIVE (AFU_ORTHOLOGUE AFUA_4G14580)-RELATED"/>
    <property type="match status" value="1"/>
</dbReference>
<dbReference type="GO" id="GO:0008171">
    <property type="term" value="F:O-methyltransferase activity"/>
    <property type="evidence" value="ECO:0007669"/>
    <property type="project" value="InterPro"/>
</dbReference>
<dbReference type="GO" id="GO:0032259">
    <property type="term" value="P:methylation"/>
    <property type="evidence" value="ECO:0007669"/>
    <property type="project" value="UniProtKB-KW"/>
</dbReference>
<name>A0A2T0LTA8_9PSEU</name>
<dbReference type="Proteomes" id="UP000238362">
    <property type="component" value="Unassembled WGS sequence"/>
</dbReference>
<proteinExistence type="predicted"/>
<dbReference type="Gene3D" id="3.40.50.150">
    <property type="entry name" value="Vaccinia Virus protein VP39"/>
    <property type="match status" value="1"/>
</dbReference>
<comment type="caution">
    <text evidence="7">The sequence shown here is derived from an EMBL/GenBank/DDBJ whole genome shotgun (WGS) entry which is preliminary data.</text>
</comment>
<organism evidence="7 8">
    <name type="scientific">Prauserella shujinwangii</name>
    <dbReference type="NCBI Taxonomy" id="1453103"/>
    <lineage>
        <taxon>Bacteria</taxon>
        <taxon>Bacillati</taxon>
        <taxon>Actinomycetota</taxon>
        <taxon>Actinomycetes</taxon>
        <taxon>Pseudonocardiales</taxon>
        <taxon>Pseudonocardiaceae</taxon>
        <taxon>Prauserella</taxon>
    </lineage>
</organism>
<dbReference type="PROSITE" id="PS51683">
    <property type="entry name" value="SAM_OMT_II"/>
    <property type="match status" value="1"/>
</dbReference>
<protein>
    <submittedName>
        <fullName evidence="7">O-methyltransferase</fullName>
    </submittedName>
</protein>
<feature type="domain" description="O-methyltransferase dimerisation" evidence="6">
    <location>
        <begin position="32"/>
        <end position="102"/>
    </location>
</feature>
<dbReference type="EMBL" id="PVNH01000006">
    <property type="protein sequence ID" value="PRX46969.1"/>
    <property type="molecule type" value="Genomic_DNA"/>
</dbReference>
<keyword evidence="3" id="KW-0949">S-adenosyl-L-methionine</keyword>
<dbReference type="InterPro" id="IPR012967">
    <property type="entry name" value="COMT_dimerisation"/>
</dbReference>
<feature type="domain" description="O-methyltransferase C-terminal" evidence="5">
    <location>
        <begin position="129"/>
        <end position="333"/>
    </location>
</feature>
<dbReference type="PANTHER" id="PTHR43712:SF2">
    <property type="entry name" value="O-METHYLTRANSFERASE CICE"/>
    <property type="match status" value="1"/>
</dbReference>
<dbReference type="Pfam" id="PF08100">
    <property type="entry name" value="Dimerisation"/>
    <property type="match status" value="1"/>
</dbReference>
<keyword evidence="1 7" id="KW-0489">Methyltransferase</keyword>
<dbReference type="Gene3D" id="1.10.10.10">
    <property type="entry name" value="Winged helix-like DNA-binding domain superfamily/Winged helix DNA-binding domain"/>
    <property type="match status" value="1"/>
</dbReference>
<evidence type="ECO:0000256" key="4">
    <source>
        <dbReference type="PIRSR" id="PIRSR005739-1"/>
    </source>
</evidence>
<dbReference type="GO" id="GO:0046983">
    <property type="term" value="F:protein dimerization activity"/>
    <property type="evidence" value="ECO:0007669"/>
    <property type="project" value="InterPro"/>
</dbReference>
<accession>A0A2T0LTA8</accession>
<dbReference type="SUPFAM" id="SSF53335">
    <property type="entry name" value="S-adenosyl-L-methionine-dependent methyltransferases"/>
    <property type="match status" value="1"/>
</dbReference>
<dbReference type="PIRSF" id="PIRSF005739">
    <property type="entry name" value="O-mtase"/>
    <property type="match status" value="1"/>
</dbReference>
<dbReference type="SUPFAM" id="SSF46785">
    <property type="entry name" value="Winged helix' DNA-binding domain"/>
    <property type="match status" value="1"/>
</dbReference>
<dbReference type="InterPro" id="IPR036390">
    <property type="entry name" value="WH_DNA-bd_sf"/>
</dbReference>
<dbReference type="InterPro" id="IPR029063">
    <property type="entry name" value="SAM-dependent_MTases_sf"/>
</dbReference>
<dbReference type="InterPro" id="IPR016461">
    <property type="entry name" value="COMT-like"/>
</dbReference>
<dbReference type="InterPro" id="IPR001077">
    <property type="entry name" value="COMT_C"/>
</dbReference>
<evidence type="ECO:0000259" key="6">
    <source>
        <dbReference type="Pfam" id="PF08100"/>
    </source>
</evidence>
<gene>
    <name evidence="7" type="ORF">B0I33_10666</name>
</gene>
<dbReference type="Pfam" id="PF00891">
    <property type="entry name" value="Methyltransf_2"/>
    <property type="match status" value="1"/>
</dbReference>
<dbReference type="Gene3D" id="1.10.287.1350">
    <property type="match status" value="1"/>
</dbReference>
<reference evidence="7 8" key="1">
    <citation type="submission" date="2018-03" db="EMBL/GenBank/DDBJ databases">
        <title>Genomic Encyclopedia of Type Strains, Phase III (KMG-III): the genomes of soil and plant-associated and newly described type strains.</title>
        <authorList>
            <person name="Whitman W."/>
        </authorList>
    </citation>
    <scope>NUCLEOTIDE SEQUENCE [LARGE SCALE GENOMIC DNA]</scope>
    <source>
        <strain evidence="7 8">CGMCC 4.7125</strain>
    </source>
</reference>
<dbReference type="AlphaFoldDB" id="A0A2T0LTA8"/>
<dbReference type="InterPro" id="IPR036388">
    <property type="entry name" value="WH-like_DNA-bd_sf"/>
</dbReference>
<evidence type="ECO:0000313" key="7">
    <source>
        <dbReference type="EMBL" id="PRX46969.1"/>
    </source>
</evidence>
<sequence length="353" mass="37766">MSTQAGQSPIDATKGTPPRQVPFAEIAPLMRLADMLAPVAIRVAATLGLADHIVAGRTGVAELAEVTGTHAPSLRRLLRFLHARGVFAETADGEYQLTDLARPLRSGHPAGLRERFDLEGPVGRGDLSFIHLLDSIRTGKPSYATMYGRGFWEDLDGSPERAAAFARMQAANVSQAGIEDAYDWSGVRTVVDVGGGNGALLARILLANEHVHGTVVDLPSTVRGAEENLVALGLAERCPVVAGSFFDPLPAGADVYLLSKILHDWDDDAAVRILRRCAEATGPRGKVLIAEIVPSGTEADPSFTYLDLHMLVYFGGKERTLPEFEELAGRAGLSVQRVLPAHWGNAVLECVPR</sequence>
<evidence type="ECO:0000256" key="3">
    <source>
        <dbReference type="ARBA" id="ARBA00022691"/>
    </source>
</evidence>